<sequence length="54" mass="6199">MKRIKKIILNILLAAVLLFFAFIFFWGASDCSPTMPFPCPDNWDPINECIKGHD</sequence>
<accession>A0A382WXW6</accession>
<proteinExistence type="predicted"/>
<keyword evidence="1" id="KW-0472">Membrane</keyword>
<feature type="transmembrane region" description="Helical" evidence="1">
    <location>
        <begin position="7"/>
        <end position="28"/>
    </location>
</feature>
<protein>
    <submittedName>
        <fullName evidence="2">Uncharacterized protein</fullName>
    </submittedName>
</protein>
<evidence type="ECO:0000256" key="1">
    <source>
        <dbReference type="SAM" id="Phobius"/>
    </source>
</evidence>
<evidence type="ECO:0000313" key="2">
    <source>
        <dbReference type="EMBL" id="SVD63474.1"/>
    </source>
</evidence>
<keyword evidence="1" id="KW-0812">Transmembrane</keyword>
<gene>
    <name evidence="2" type="ORF">METZ01_LOCUS416328</name>
</gene>
<dbReference type="EMBL" id="UINC01163258">
    <property type="protein sequence ID" value="SVD63474.1"/>
    <property type="molecule type" value="Genomic_DNA"/>
</dbReference>
<name>A0A382WXW6_9ZZZZ</name>
<keyword evidence="1" id="KW-1133">Transmembrane helix</keyword>
<organism evidence="2">
    <name type="scientific">marine metagenome</name>
    <dbReference type="NCBI Taxonomy" id="408172"/>
    <lineage>
        <taxon>unclassified sequences</taxon>
        <taxon>metagenomes</taxon>
        <taxon>ecological metagenomes</taxon>
    </lineage>
</organism>
<dbReference type="AlphaFoldDB" id="A0A382WXW6"/>
<reference evidence="2" key="1">
    <citation type="submission" date="2018-05" db="EMBL/GenBank/DDBJ databases">
        <authorList>
            <person name="Lanie J.A."/>
            <person name="Ng W.-L."/>
            <person name="Kazmierczak K.M."/>
            <person name="Andrzejewski T.M."/>
            <person name="Davidsen T.M."/>
            <person name="Wayne K.J."/>
            <person name="Tettelin H."/>
            <person name="Glass J.I."/>
            <person name="Rusch D."/>
            <person name="Podicherti R."/>
            <person name="Tsui H.-C.T."/>
            <person name="Winkler M.E."/>
        </authorList>
    </citation>
    <scope>NUCLEOTIDE SEQUENCE</scope>
</reference>
<feature type="non-terminal residue" evidence="2">
    <location>
        <position position="54"/>
    </location>
</feature>